<dbReference type="InterPro" id="IPR000014">
    <property type="entry name" value="PAS"/>
</dbReference>
<dbReference type="InterPro" id="IPR036890">
    <property type="entry name" value="HATPase_C_sf"/>
</dbReference>
<dbReference type="PROSITE" id="PS50109">
    <property type="entry name" value="HIS_KIN"/>
    <property type="match status" value="1"/>
</dbReference>
<dbReference type="STRING" id="1121395.SAMN02745215_04372"/>
<feature type="transmembrane region" description="Helical" evidence="9">
    <location>
        <begin position="200"/>
        <end position="223"/>
    </location>
</feature>
<dbReference type="Gene3D" id="1.10.287.130">
    <property type="match status" value="1"/>
</dbReference>
<sequence length="614" mass="69273">MFLWKTLKHHCIAAMGLLYFTSRLVYTDIHWVIPAPYFLFLHTLLEFFSIIVSFTVALQCLASYPYTKSDRKYLLGIIFIAVGLFDLMHVLTYQGLLLNSTGARSTYFCLIARLTEAGGLLLYILNWSPQKRVSMVFGFAFLMFNLVVIMKWGPSFPPVLTPDGGLTSLKIVIEYLACGLNLITFFIVMRKSGTESADPLFNLANALLLLIISELFFTIYNHIYDIDNLVGHIFKFLAYIFILKNILIKNLHEPFKKIESAFNYFNNIFQFAPVGLSIIRKSDNQFLEINHCFANYLGFLSKDVIGKTPLEVGFSTADWAKILDYAQNNESHSGETALGNLEISLEREGSEIGIAAISAETIQLGHEECILMSLTDIKELKSLHTEMIRLDRLNLVGQMAAGIAHEIRNPMTTVRGYLQLMGEKTQDMGQKSTLHFMIEELDRANTIIKEFLTLAKSHKPNYQIFNLNTLLQNLHPLIEADSFTQNKQIRFTPGDIPDIEISPKDITQMVLNLCRNGLEAMSEGGCLTIQTYQKNHTVVLVIRDEGHGIPKELLEKLGTPFFTTKESGTGLGLSICYKIAKSHNARIDVLSSSEGTQFLISFPLQSMLISANEY</sequence>
<dbReference type="Pfam" id="PF02518">
    <property type="entry name" value="HATPase_c"/>
    <property type="match status" value="1"/>
</dbReference>
<proteinExistence type="predicted"/>
<evidence type="ECO:0000256" key="8">
    <source>
        <dbReference type="ARBA" id="ARBA00023012"/>
    </source>
</evidence>
<dbReference type="InterPro" id="IPR004358">
    <property type="entry name" value="Sig_transdc_His_kin-like_C"/>
</dbReference>
<dbReference type="Gene3D" id="3.30.450.20">
    <property type="entry name" value="PAS domain"/>
    <property type="match status" value="1"/>
</dbReference>
<keyword evidence="9" id="KW-1133">Transmembrane helix</keyword>
<dbReference type="GO" id="GO:0005524">
    <property type="term" value="F:ATP binding"/>
    <property type="evidence" value="ECO:0007669"/>
    <property type="project" value="UniProtKB-KW"/>
</dbReference>
<gene>
    <name evidence="11" type="ORF">SAMN02745215_04372</name>
</gene>
<dbReference type="InterPro" id="IPR036097">
    <property type="entry name" value="HisK_dim/P_sf"/>
</dbReference>
<organism evidence="11 12">
    <name type="scientific">Desulfitobacterium chlororespirans DSM 11544</name>
    <dbReference type="NCBI Taxonomy" id="1121395"/>
    <lineage>
        <taxon>Bacteria</taxon>
        <taxon>Bacillati</taxon>
        <taxon>Bacillota</taxon>
        <taxon>Clostridia</taxon>
        <taxon>Eubacteriales</taxon>
        <taxon>Desulfitobacteriaceae</taxon>
        <taxon>Desulfitobacterium</taxon>
    </lineage>
</organism>
<feature type="transmembrane region" description="Helical" evidence="9">
    <location>
        <begin position="73"/>
        <end position="93"/>
    </location>
</feature>
<evidence type="ECO:0000313" key="12">
    <source>
        <dbReference type="Proteomes" id="UP000184010"/>
    </source>
</evidence>
<evidence type="ECO:0000256" key="4">
    <source>
        <dbReference type="ARBA" id="ARBA00022679"/>
    </source>
</evidence>
<evidence type="ECO:0000256" key="7">
    <source>
        <dbReference type="ARBA" id="ARBA00022840"/>
    </source>
</evidence>
<feature type="transmembrane region" description="Helical" evidence="9">
    <location>
        <begin position="37"/>
        <end position="61"/>
    </location>
</feature>
<dbReference type="NCBIfam" id="TIGR00229">
    <property type="entry name" value="sensory_box"/>
    <property type="match status" value="1"/>
</dbReference>
<evidence type="ECO:0000256" key="1">
    <source>
        <dbReference type="ARBA" id="ARBA00000085"/>
    </source>
</evidence>
<keyword evidence="12" id="KW-1185">Reference proteome</keyword>
<protein>
    <recommendedName>
        <fullName evidence="2">histidine kinase</fullName>
        <ecNumber evidence="2">2.7.13.3</ecNumber>
    </recommendedName>
</protein>
<keyword evidence="7" id="KW-0067">ATP-binding</keyword>
<feature type="transmembrane region" description="Helical" evidence="9">
    <location>
        <begin position="133"/>
        <end position="152"/>
    </location>
</feature>
<dbReference type="Pfam" id="PF17159">
    <property type="entry name" value="MASE3"/>
    <property type="match status" value="1"/>
</dbReference>
<evidence type="ECO:0000256" key="9">
    <source>
        <dbReference type="SAM" id="Phobius"/>
    </source>
</evidence>
<dbReference type="SMART" id="SM00387">
    <property type="entry name" value="HATPase_c"/>
    <property type="match status" value="1"/>
</dbReference>
<keyword evidence="3" id="KW-0597">Phosphoprotein</keyword>
<dbReference type="EMBL" id="FRDN01000015">
    <property type="protein sequence ID" value="SHN85162.1"/>
    <property type="molecule type" value="Genomic_DNA"/>
</dbReference>
<dbReference type="PANTHER" id="PTHR43065:SF46">
    <property type="entry name" value="C4-DICARBOXYLATE TRANSPORT SENSOR PROTEIN DCTB"/>
    <property type="match status" value="1"/>
</dbReference>
<dbReference type="Pfam" id="PF00512">
    <property type="entry name" value="HisKA"/>
    <property type="match status" value="1"/>
</dbReference>
<dbReference type="Gene3D" id="3.30.565.10">
    <property type="entry name" value="Histidine kinase-like ATPase, C-terminal domain"/>
    <property type="match status" value="1"/>
</dbReference>
<evidence type="ECO:0000256" key="5">
    <source>
        <dbReference type="ARBA" id="ARBA00022741"/>
    </source>
</evidence>
<dbReference type="EC" id="2.7.13.3" evidence="2"/>
<feature type="transmembrane region" description="Helical" evidence="9">
    <location>
        <begin position="105"/>
        <end position="126"/>
    </location>
</feature>
<keyword evidence="9" id="KW-0812">Transmembrane</keyword>
<dbReference type="SUPFAM" id="SSF55874">
    <property type="entry name" value="ATPase domain of HSP90 chaperone/DNA topoisomerase II/histidine kinase"/>
    <property type="match status" value="1"/>
</dbReference>
<feature type="domain" description="Histidine kinase" evidence="10">
    <location>
        <begin position="402"/>
        <end position="606"/>
    </location>
</feature>
<evidence type="ECO:0000256" key="3">
    <source>
        <dbReference type="ARBA" id="ARBA00022553"/>
    </source>
</evidence>
<dbReference type="GO" id="GO:0000155">
    <property type="term" value="F:phosphorelay sensor kinase activity"/>
    <property type="evidence" value="ECO:0007669"/>
    <property type="project" value="InterPro"/>
</dbReference>
<dbReference type="PANTHER" id="PTHR43065">
    <property type="entry name" value="SENSOR HISTIDINE KINASE"/>
    <property type="match status" value="1"/>
</dbReference>
<keyword evidence="8" id="KW-0902">Two-component regulatory system</keyword>
<dbReference type="AlphaFoldDB" id="A0A1M7UQ59"/>
<dbReference type="RefSeq" id="WP_072774551.1">
    <property type="nucleotide sequence ID" value="NZ_FRDN01000015.1"/>
</dbReference>
<keyword evidence="5" id="KW-0547">Nucleotide-binding</keyword>
<dbReference type="SUPFAM" id="SSF47384">
    <property type="entry name" value="Homodimeric domain of signal transducing histidine kinase"/>
    <property type="match status" value="1"/>
</dbReference>
<dbReference type="Proteomes" id="UP000184010">
    <property type="component" value="Unassembled WGS sequence"/>
</dbReference>
<dbReference type="InterPro" id="IPR005467">
    <property type="entry name" value="His_kinase_dom"/>
</dbReference>
<accession>A0A1M7UQ59</accession>
<dbReference type="InterPro" id="IPR033425">
    <property type="entry name" value="MASE3"/>
</dbReference>
<feature type="transmembrane region" description="Helical" evidence="9">
    <location>
        <begin position="172"/>
        <end position="188"/>
    </location>
</feature>
<evidence type="ECO:0000313" key="11">
    <source>
        <dbReference type="EMBL" id="SHN85162.1"/>
    </source>
</evidence>
<dbReference type="InterPro" id="IPR003594">
    <property type="entry name" value="HATPase_dom"/>
</dbReference>
<keyword evidence="9" id="KW-0472">Membrane</keyword>
<evidence type="ECO:0000256" key="2">
    <source>
        <dbReference type="ARBA" id="ARBA00012438"/>
    </source>
</evidence>
<dbReference type="SMART" id="SM00388">
    <property type="entry name" value="HisKA"/>
    <property type="match status" value="1"/>
</dbReference>
<keyword evidence="4" id="KW-0808">Transferase</keyword>
<reference evidence="12" key="1">
    <citation type="submission" date="2016-12" db="EMBL/GenBank/DDBJ databases">
        <authorList>
            <person name="Varghese N."/>
            <person name="Submissions S."/>
        </authorList>
    </citation>
    <scope>NUCLEOTIDE SEQUENCE [LARGE SCALE GENOMIC DNA]</scope>
    <source>
        <strain evidence="12">DSM 11544</strain>
    </source>
</reference>
<dbReference type="InterPro" id="IPR003661">
    <property type="entry name" value="HisK_dim/P_dom"/>
</dbReference>
<comment type="catalytic activity">
    <reaction evidence="1">
        <text>ATP + protein L-histidine = ADP + protein N-phospho-L-histidine.</text>
        <dbReference type="EC" id="2.7.13.3"/>
    </reaction>
</comment>
<dbReference type="PRINTS" id="PR00344">
    <property type="entry name" value="BCTRLSENSOR"/>
</dbReference>
<keyword evidence="6" id="KW-0418">Kinase</keyword>
<feature type="transmembrane region" description="Helical" evidence="9">
    <location>
        <begin position="229"/>
        <end position="247"/>
    </location>
</feature>
<evidence type="ECO:0000259" key="10">
    <source>
        <dbReference type="PROSITE" id="PS50109"/>
    </source>
</evidence>
<name>A0A1M7UQ59_9FIRM</name>
<evidence type="ECO:0000256" key="6">
    <source>
        <dbReference type="ARBA" id="ARBA00022777"/>
    </source>
</evidence>
<dbReference type="CDD" id="cd00082">
    <property type="entry name" value="HisKA"/>
    <property type="match status" value="1"/>
</dbReference>